<protein>
    <submittedName>
        <fullName evidence="2">Uncharacterized protein</fullName>
    </submittedName>
</protein>
<evidence type="ECO:0000313" key="3">
    <source>
        <dbReference type="Proteomes" id="UP001454036"/>
    </source>
</evidence>
<name>A0AAV3R3T5_LITER</name>
<dbReference type="AlphaFoldDB" id="A0AAV3R3T5"/>
<keyword evidence="3" id="KW-1185">Reference proteome</keyword>
<gene>
    <name evidence="2" type="ORF">LIER_24297</name>
</gene>
<feature type="compositionally biased region" description="Basic and acidic residues" evidence="1">
    <location>
        <begin position="19"/>
        <end position="34"/>
    </location>
</feature>
<organism evidence="2 3">
    <name type="scientific">Lithospermum erythrorhizon</name>
    <name type="common">Purple gromwell</name>
    <name type="synonym">Lithospermum officinale var. erythrorhizon</name>
    <dbReference type="NCBI Taxonomy" id="34254"/>
    <lineage>
        <taxon>Eukaryota</taxon>
        <taxon>Viridiplantae</taxon>
        <taxon>Streptophyta</taxon>
        <taxon>Embryophyta</taxon>
        <taxon>Tracheophyta</taxon>
        <taxon>Spermatophyta</taxon>
        <taxon>Magnoliopsida</taxon>
        <taxon>eudicotyledons</taxon>
        <taxon>Gunneridae</taxon>
        <taxon>Pentapetalae</taxon>
        <taxon>asterids</taxon>
        <taxon>lamiids</taxon>
        <taxon>Boraginales</taxon>
        <taxon>Boraginaceae</taxon>
        <taxon>Boraginoideae</taxon>
        <taxon>Lithospermeae</taxon>
        <taxon>Lithospermum</taxon>
    </lineage>
</organism>
<dbReference type="Proteomes" id="UP001454036">
    <property type="component" value="Unassembled WGS sequence"/>
</dbReference>
<accession>A0AAV3R3T5</accession>
<evidence type="ECO:0000256" key="1">
    <source>
        <dbReference type="SAM" id="MobiDB-lite"/>
    </source>
</evidence>
<feature type="region of interest" description="Disordered" evidence="1">
    <location>
        <begin position="1"/>
        <end position="36"/>
    </location>
</feature>
<evidence type="ECO:0000313" key="2">
    <source>
        <dbReference type="EMBL" id="GAA0169918.1"/>
    </source>
</evidence>
<feature type="compositionally biased region" description="Polar residues" evidence="1">
    <location>
        <begin position="1"/>
        <end position="14"/>
    </location>
</feature>
<sequence length="146" mass="17427">MDKKQNGSYSTNPQLRKPQHQDYQGHKSKVESTNKKHTYLKRRSLTDSRRILGNFGSFWRFWRVWGFERKSVEEESTTYDRNHTFYRRGKRCDVNTCQGRGFRHPCPKPTSDEKVSSQKIHMWNQKLHQEWVEGDPKGVPRLATIT</sequence>
<proteinExistence type="predicted"/>
<reference evidence="2 3" key="1">
    <citation type="submission" date="2024-01" db="EMBL/GenBank/DDBJ databases">
        <title>The complete chloroplast genome sequence of Lithospermum erythrorhizon: insights into the phylogenetic relationship among Boraginaceae species and the maternal lineages of purple gromwells.</title>
        <authorList>
            <person name="Okada T."/>
            <person name="Watanabe K."/>
        </authorList>
    </citation>
    <scope>NUCLEOTIDE SEQUENCE [LARGE SCALE GENOMIC DNA]</scope>
</reference>
<dbReference type="EMBL" id="BAABME010007023">
    <property type="protein sequence ID" value="GAA0169918.1"/>
    <property type="molecule type" value="Genomic_DNA"/>
</dbReference>
<comment type="caution">
    <text evidence="2">The sequence shown here is derived from an EMBL/GenBank/DDBJ whole genome shotgun (WGS) entry which is preliminary data.</text>
</comment>